<gene>
    <name evidence="3" type="ORF">GT360_05965</name>
</gene>
<keyword evidence="1" id="KW-0812">Transmembrane</keyword>
<evidence type="ECO:0000313" key="3">
    <source>
        <dbReference type="EMBL" id="QIA63085.1"/>
    </source>
</evidence>
<dbReference type="PANTHER" id="PTHR34821">
    <property type="entry name" value="INNER MEMBRANE PROTEIN YDCZ"/>
    <property type="match status" value="1"/>
</dbReference>
<proteinExistence type="predicted"/>
<feature type="signal peptide" evidence="2">
    <location>
        <begin position="1"/>
        <end position="19"/>
    </location>
</feature>
<dbReference type="RefSeq" id="WP_164647990.1">
    <property type="nucleotide sequence ID" value="NZ_CP047475.1"/>
</dbReference>
<evidence type="ECO:0000313" key="4">
    <source>
        <dbReference type="Proteomes" id="UP000464262"/>
    </source>
</evidence>
<dbReference type="GO" id="GO:0005886">
    <property type="term" value="C:plasma membrane"/>
    <property type="evidence" value="ECO:0007669"/>
    <property type="project" value="TreeGrafter"/>
</dbReference>
<feature type="transmembrane region" description="Helical" evidence="1">
    <location>
        <begin position="35"/>
        <end position="53"/>
    </location>
</feature>
<protein>
    <submittedName>
        <fullName evidence="3">EamA-like transporter family protein</fullName>
    </submittedName>
</protein>
<feature type="chain" id="PRO_5030738558" evidence="2">
    <location>
        <begin position="20"/>
        <end position="166"/>
    </location>
</feature>
<keyword evidence="1" id="KW-0472">Membrane</keyword>
<keyword evidence="1" id="KW-1133">Transmembrane helix</keyword>
<name>A0A7Z2T2K5_9VIBR</name>
<dbReference type="PANTHER" id="PTHR34821:SF2">
    <property type="entry name" value="INNER MEMBRANE PROTEIN YDCZ"/>
    <property type="match status" value="1"/>
</dbReference>
<sequence>MIFIILLAVVSGMALSAQAAINGKLGARVGVIESALLTFTMGTVITGLLIFFFEPSYDANLLTVPKWQLAGALFGIVYMIVMVAAVPKVGVAIATVATILGQMVMSLIIDTKGWLGNAPIELNYWRVAAMVCIACALLCIYLANSKTESISKETESKTNEEAVNVI</sequence>
<dbReference type="EMBL" id="CP047475">
    <property type="protein sequence ID" value="QIA63085.1"/>
    <property type="molecule type" value="Genomic_DNA"/>
</dbReference>
<dbReference type="Pfam" id="PF04657">
    <property type="entry name" value="DMT_YdcZ"/>
    <property type="match status" value="1"/>
</dbReference>
<organism evidence="3 4">
    <name type="scientific">Vibrio astriarenae</name>
    <dbReference type="NCBI Taxonomy" id="1481923"/>
    <lineage>
        <taxon>Bacteria</taxon>
        <taxon>Pseudomonadati</taxon>
        <taxon>Pseudomonadota</taxon>
        <taxon>Gammaproteobacteria</taxon>
        <taxon>Vibrionales</taxon>
        <taxon>Vibrionaceae</taxon>
        <taxon>Vibrio</taxon>
    </lineage>
</organism>
<dbReference type="InterPro" id="IPR006750">
    <property type="entry name" value="YdcZ"/>
</dbReference>
<evidence type="ECO:0000256" key="2">
    <source>
        <dbReference type="SAM" id="SignalP"/>
    </source>
</evidence>
<accession>A0A7Z2T2K5</accession>
<keyword evidence="4" id="KW-1185">Reference proteome</keyword>
<dbReference type="KEGG" id="vas:GT360_05965"/>
<reference evidence="3 4" key="1">
    <citation type="submission" date="2020-01" db="EMBL/GenBank/DDBJ databases">
        <title>Whole genome and functional gene identification of agarase of Vibrio HN897.</title>
        <authorList>
            <person name="Liu Y."/>
            <person name="Zhao Z."/>
        </authorList>
    </citation>
    <scope>NUCLEOTIDE SEQUENCE [LARGE SCALE GENOMIC DNA]</scope>
    <source>
        <strain evidence="3 4">HN897</strain>
    </source>
</reference>
<dbReference type="AlphaFoldDB" id="A0A7Z2T2K5"/>
<keyword evidence="2" id="KW-0732">Signal</keyword>
<dbReference type="Proteomes" id="UP000464262">
    <property type="component" value="Chromosome 1"/>
</dbReference>
<feature type="transmembrane region" description="Helical" evidence="1">
    <location>
        <begin position="124"/>
        <end position="143"/>
    </location>
</feature>
<evidence type="ECO:0000256" key="1">
    <source>
        <dbReference type="SAM" id="Phobius"/>
    </source>
</evidence>
<feature type="transmembrane region" description="Helical" evidence="1">
    <location>
        <begin position="73"/>
        <end position="104"/>
    </location>
</feature>